<keyword evidence="1" id="KW-0472">Membrane</keyword>
<keyword evidence="1" id="KW-0812">Transmembrane</keyword>
<evidence type="ECO:0000256" key="1">
    <source>
        <dbReference type="SAM" id="Phobius"/>
    </source>
</evidence>
<organism evidence="2 3">
    <name type="scientific">Bacillus mesophilum</name>
    <dbReference type="NCBI Taxonomy" id="1071718"/>
    <lineage>
        <taxon>Bacteria</taxon>
        <taxon>Bacillati</taxon>
        <taxon>Bacillota</taxon>
        <taxon>Bacilli</taxon>
        <taxon>Bacillales</taxon>
        <taxon>Bacillaceae</taxon>
        <taxon>Bacillus</taxon>
    </lineage>
</organism>
<dbReference type="Proteomes" id="UP000441354">
    <property type="component" value="Unassembled WGS sequence"/>
</dbReference>
<proteinExistence type="predicted"/>
<evidence type="ECO:0000313" key="3">
    <source>
        <dbReference type="Proteomes" id="UP000441354"/>
    </source>
</evidence>
<evidence type="ECO:0000313" key="2">
    <source>
        <dbReference type="EMBL" id="KAB2332474.1"/>
    </source>
</evidence>
<keyword evidence="1" id="KW-1133">Transmembrane helix</keyword>
<sequence length="59" mass="6417">MKIVILATLTGFLVGFLFALLKLPIPAPPALPGIMGIVGIYLGFKAFEVIAPWFQELMK</sequence>
<dbReference type="EMBL" id="WBOT01000003">
    <property type="protein sequence ID" value="KAB2332474.1"/>
    <property type="molecule type" value="Genomic_DNA"/>
</dbReference>
<keyword evidence="3" id="KW-1185">Reference proteome</keyword>
<gene>
    <name evidence="2" type="ORF">F7732_10260</name>
</gene>
<dbReference type="NCBIfam" id="TIGR03510">
    <property type="entry name" value="XapX"/>
    <property type="match status" value="1"/>
</dbReference>
<comment type="caution">
    <text evidence="2">The sequence shown here is derived from an EMBL/GenBank/DDBJ whole genome shotgun (WGS) entry which is preliminary data.</text>
</comment>
<dbReference type="AlphaFoldDB" id="A0A7V7RL47"/>
<name>A0A7V7RL47_9BACI</name>
<feature type="transmembrane region" description="Helical" evidence="1">
    <location>
        <begin position="29"/>
        <end position="54"/>
    </location>
</feature>
<protein>
    <submittedName>
        <fullName evidence="2">DUF1427 family protein</fullName>
    </submittedName>
</protein>
<reference evidence="2 3" key="1">
    <citation type="journal article" date="2014" name="Arch. Microbiol.">
        <title>Bacillus mesophilum sp. nov., strain IITR-54T, a novel 4-chlorobiphenyl dechlorinating bacterium.</title>
        <authorList>
            <person name="Manickam N."/>
            <person name="Singh N.K."/>
            <person name="Bajaj A."/>
            <person name="Kumar R.M."/>
            <person name="Kaur G."/>
            <person name="Kaur N."/>
            <person name="Bala M."/>
            <person name="Kumar A."/>
            <person name="Mayilraj S."/>
        </authorList>
    </citation>
    <scope>NUCLEOTIDE SEQUENCE [LARGE SCALE GENOMIC DNA]</scope>
    <source>
        <strain evidence="2 3">IITR-54</strain>
    </source>
</reference>
<accession>A0A7V7RL47</accession>
<dbReference type="InterPro" id="IPR020017">
    <property type="entry name" value="XapX_domain"/>
</dbReference>
<dbReference type="RefSeq" id="WP_151573782.1">
    <property type="nucleotide sequence ID" value="NZ_WBOT01000003.1"/>
</dbReference>